<reference evidence="2" key="1">
    <citation type="submission" date="2020-02" db="EMBL/GenBank/DDBJ databases">
        <authorList>
            <person name="Meier V. D."/>
        </authorList>
    </citation>
    <scope>NUCLEOTIDE SEQUENCE</scope>
    <source>
        <strain evidence="2">AVDCRST_MAG02</strain>
    </source>
</reference>
<feature type="compositionally biased region" description="Gly residues" evidence="1">
    <location>
        <begin position="88"/>
        <end position="99"/>
    </location>
</feature>
<sequence>AGNRPNPRLGCGRALRLQPRPTEAAAGLRAPRRQHKLRRIFRQSSRPAAARPEAGGRLRPVLRRGEGDTLLRAVLRPRKRRGTVGYERGAGGLETGGDAPGIRQPRIRRPDTRSL</sequence>
<proteinExistence type="predicted"/>
<feature type="non-terminal residue" evidence="2">
    <location>
        <position position="115"/>
    </location>
</feature>
<organism evidence="2">
    <name type="scientific">uncultured Rubrobacteraceae bacterium</name>
    <dbReference type="NCBI Taxonomy" id="349277"/>
    <lineage>
        <taxon>Bacteria</taxon>
        <taxon>Bacillati</taxon>
        <taxon>Actinomycetota</taxon>
        <taxon>Rubrobacteria</taxon>
        <taxon>Rubrobacterales</taxon>
        <taxon>Rubrobacteraceae</taxon>
        <taxon>environmental samples</taxon>
    </lineage>
</organism>
<feature type="region of interest" description="Disordered" evidence="1">
    <location>
        <begin position="78"/>
        <end position="115"/>
    </location>
</feature>
<feature type="non-terminal residue" evidence="2">
    <location>
        <position position="1"/>
    </location>
</feature>
<dbReference type="AlphaFoldDB" id="A0A6J4S0I3"/>
<evidence type="ECO:0000313" key="2">
    <source>
        <dbReference type="EMBL" id="CAA9479952.1"/>
    </source>
</evidence>
<name>A0A6J4S0I3_9ACTN</name>
<evidence type="ECO:0000256" key="1">
    <source>
        <dbReference type="SAM" id="MobiDB-lite"/>
    </source>
</evidence>
<gene>
    <name evidence="2" type="ORF">AVDCRST_MAG02-4443</name>
</gene>
<dbReference type="EMBL" id="CADCVH010000123">
    <property type="protein sequence ID" value="CAA9479952.1"/>
    <property type="molecule type" value="Genomic_DNA"/>
</dbReference>
<protein>
    <submittedName>
        <fullName evidence="2">Uncharacterized protein</fullName>
    </submittedName>
</protein>
<accession>A0A6J4S0I3</accession>